<dbReference type="AlphaFoldDB" id="A0A9D1Y2M1"/>
<proteinExistence type="predicted"/>
<name>A0A9D1Y2M1_9FIRM</name>
<dbReference type="EMBL" id="DXEI01000036">
    <property type="protein sequence ID" value="HIX94245.1"/>
    <property type="molecule type" value="Genomic_DNA"/>
</dbReference>
<protein>
    <submittedName>
        <fullName evidence="1">Uncharacterized protein</fullName>
    </submittedName>
</protein>
<comment type="caution">
    <text evidence="1">The sequence shown here is derived from an EMBL/GenBank/DDBJ whole genome shotgun (WGS) entry which is preliminary data.</text>
</comment>
<accession>A0A9D1Y2M1</accession>
<sequence length="98" mass="11239">MKHKRYDVEGAVLDIPLQWNERAGKFLEQYPDFEETPVYTPEGFPLRLTCDDACPDAVLPDNIYRECGSCQLFRLHSESLLGVCGHPAHRQTTEEETL</sequence>
<dbReference type="Proteomes" id="UP000886751">
    <property type="component" value="Unassembled WGS sequence"/>
</dbReference>
<reference evidence="1" key="1">
    <citation type="journal article" date="2021" name="PeerJ">
        <title>Extensive microbial diversity within the chicken gut microbiome revealed by metagenomics and culture.</title>
        <authorList>
            <person name="Gilroy R."/>
            <person name="Ravi A."/>
            <person name="Getino M."/>
            <person name="Pursley I."/>
            <person name="Horton D.L."/>
            <person name="Alikhan N.F."/>
            <person name="Baker D."/>
            <person name="Gharbi K."/>
            <person name="Hall N."/>
            <person name="Watson M."/>
            <person name="Adriaenssens E.M."/>
            <person name="Foster-Nyarko E."/>
            <person name="Jarju S."/>
            <person name="Secka A."/>
            <person name="Antonio M."/>
            <person name="Oren A."/>
            <person name="Chaudhuri R.R."/>
            <person name="La Ragione R."/>
            <person name="Hildebrand F."/>
            <person name="Pallen M.J."/>
        </authorList>
    </citation>
    <scope>NUCLEOTIDE SEQUENCE</scope>
    <source>
        <strain evidence="1">ChiHecec2B26-7398</strain>
    </source>
</reference>
<gene>
    <name evidence="1" type="ORF">H9846_02180</name>
</gene>
<evidence type="ECO:0000313" key="1">
    <source>
        <dbReference type="EMBL" id="HIX94245.1"/>
    </source>
</evidence>
<evidence type="ECO:0000313" key="2">
    <source>
        <dbReference type="Proteomes" id="UP000886751"/>
    </source>
</evidence>
<organism evidence="1 2">
    <name type="scientific">Candidatus Gemmiger excrementipullorum</name>
    <dbReference type="NCBI Taxonomy" id="2838610"/>
    <lineage>
        <taxon>Bacteria</taxon>
        <taxon>Bacillati</taxon>
        <taxon>Bacillota</taxon>
        <taxon>Clostridia</taxon>
        <taxon>Eubacteriales</taxon>
        <taxon>Gemmiger</taxon>
    </lineage>
</organism>
<reference evidence="1" key="2">
    <citation type="submission" date="2021-04" db="EMBL/GenBank/DDBJ databases">
        <authorList>
            <person name="Gilroy R."/>
        </authorList>
    </citation>
    <scope>NUCLEOTIDE SEQUENCE</scope>
    <source>
        <strain evidence="1">ChiHecec2B26-7398</strain>
    </source>
</reference>